<feature type="compositionally biased region" description="Basic and acidic residues" evidence="1">
    <location>
        <begin position="80"/>
        <end position="98"/>
    </location>
</feature>
<evidence type="ECO:0000313" key="3">
    <source>
        <dbReference type="Proteomes" id="UP001140562"/>
    </source>
</evidence>
<dbReference type="Proteomes" id="UP001140562">
    <property type="component" value="Unassembled WGS sequence"/>
</dbReference>
<feature type="compositionally biased region" description="Low complexity" evidence="1">
    <location>
        <begin position="1"/>
        <end position="16"/>
    </location>
</feature>
<feature type="region of interest" description="Disordered" evidence="1">
    <location>
        <begin position="1"/>
        <end position="161"/>
    </location>
</feature>
<accession>A0A9W9C1M6</accession>
<organism evidence="2 3">
    <name type="scientific">Didymella glomerata</name>
    <dbReference type="NCBI Taxonomy" id="749621"/>
    <lineage>
        <taxon>Eukaryota</taxon>
        <taxon>Fungi</taxon>
        <taxon>Dikarya</taxon>
        <taxon>Ascomycota</taxon>
        <taxon>Pezizomycotina</taxon>
        <taxon>Dothideomycetes</taxon>
        <taxon>Pleosporomycetidae</taxon>
        <taxon>Pleosporales</taxon>
        <taxon>Pleosporineae</taxon>
        <taxon>Didymellaceae</taxon>
        <taxon>Didymella</taxon>
    </lineage>
</organism>
<reference evidence="2" key="1">
    <citation type="submission" date="2022-10" db="EMBL/GenBank/DDBJ databases">
        <title>Tapping the CABI collections for fungal endophytes: first genome assemblies for Collariella, Neodidymelliopsis, Ascochyta clinopodiicola, Didymella pomorum, Didymosphaeria variabile, Neocosmospora piperis and Neocucurbitaria cava.</title>
        <authorList>
            <person name="Hill R."/>
        </authorList>
    </citation>
    <scope>NUCLEOTIDE SEQUENCE</scope>
    <source>
        <strain evidence="2">IMI 360193</strain>
    </source>
</reference>
<sequence length="838" mass="94221">MAGTRSSTRNGSNNSSPAKNNDATVAGTKRKQDTDADTESSPKRGRKASKNQPTIDSMLDHKDDSKADNDAEMQEAAQDVVRDADNDKDEGQPDEKPSNNDNESENATKEESTDAKDTNGQESSDKTASSSGDKNEAAAAKPEANSDGAIEESSQREKKMPSNILEKGVIYFFTRNRVSVDEAESVGDLQRTFFVLRPLPTGAKLGDGAVQDLKNNRLFALPKKVFPKSHNDRFMAFVEKANTSIQDLKDNFFQGSEYNTQTQGTRRNDPVTPVAEGVYLITRTEDATTHLVYSTTIPSEIGEVQEDLGIKDQGSFVISAKNPERSGPANASLPQKPDFSKEIIEEFRGLAWSEVKPKYLDHEYCQILLIGENTDKAVEPTKKNEKHDKETPKEEIEQLEHEDELRVQHLKGDDSIFEDLKISKDEYPKIPTTWRFLMCTFLLTFTFLAPLAVPHTFRNTNALASTPKHTTEAATAASRFNVSDFSQIVVPTRHEQGVLHAVICTLASDARKLARATKSYSQQLTQQLLAVISQNERRISTLEGELDYYRKQDVAQQQLTVENVQVGKMISQERFSLEKEKRDVAADRQRFVEERRDFAGEKMAFEAERQKVAVGSATSPAKIQDATIQDRENADAQVKEDRAKKELPKTASICYWAFGSAKQQFNANPKQVDWSGVRLPPSFNVDINDERVKQLRQHDYYKGWLDSMSAFDTLQAWSDGEISLDALQYLFDLTDIRSPMDAGRNVGVIFDWSAICNHNDRPEHDARLDDRVWGLHQLVPRSEHILGSGKDFWQGVKWGKEIASGLFEMKIESGIWQISKDPKQVEYLKEACRRGRES</sequence>
<gene>
    <name evidence="2" type="ORF">N0V87_003643</name>
</gene>
<keyword evidence="3" id="KW-1185">Reference proteome</keyword>
<feature type="compositionally biased region" description="Basic and acidic residues" evidence="1">
    <location>
        <begin position="58"/>
        <end position="69"/>
    </location>
</feature>
<dbReference type="PANTHER" id="PTHR34776:SF1">
    <property type="entry name" value="F17F16.3 PROTEIN"/>
    <property type="match status" value="1"/>
</dbReference>
<feature type="compositionally biased region" description="Basic and acidic residues" evidence="1">
    <location>
        <begin position="106"/>
        <end position="125"/>
    </location>
</feature>
<dbReference type="PANTHER" id="PTHR34776">
    <property type="entry name" value="F17F16.3 PROTEIN"/>
    <property type="match status" value="1"/>
</dbReference>
<dbReference type="EMBL" id="JAPEUV010000026">
    <property type="protein sequence ID" value="KAJ4338956.1"/>
    <property type="molecule type" value="Genomic_DNA"/>
</dbReference>
<comment type="caution">
    <text evidence="2">The sequence shown here is derived from an EMBL/GenBank/DDBJ whole genome shotgun (WGS) entry which is preliminary data.</text>
</comment>
<dbReference type="AlphaFoldDB" id="A0A9W9C1M6"/>
<name>A0A9W9C1M6_9PLEO</name>
<evidence type="ECO:0000313" key="2">
    <source>
        <dbReference type="EMBL" id="KAJ4338956.1"/>
    </source>
</evidence>
<dbReference type="OrthoDB" id="1028014at2759"/>
<protein>
    <submittedName>
        <fullName evidence="2">Uncharacterized protein</fullName>
    </submittedName>
</protein>
<evidence type="ECO:0000256" key="1">
    <source>
        <dbReference type="SAM" id="MobiDB-lite"/>
    </source>
</evidence>
<proteinExistence type="predicted"/>